<evidence type="ECO:0000313" key="1">
    <source>
        <dbReference type="EMBL" id="KAI4340294.1"/>
    </source>
</evidence>
<comment type="caution">
    <text evidence="1">The sequence shown here is derived from an EMBL/GenBank/DDBJ whole genome shotgun (WGS) entry which is preliminary data.</text>
</comment>
<dbReference type="EMBL" id="CM042886">
    <property type="protein sequence ID" value="KAI4340294.1"/>
    <property type="molecule type" value="Genomic_DNA"/>
</dbReference>
<evidence type="ECO:0000313" key="2">
    <source>
        <dbReference type="Proteomes" id="UP001057402"/>
    </source>
</evidence>
<protein>
    <submittedName>
        <fullName evidence="1">Uncharacterized protein</fullName>
    </submittedName>
</protein>
<sequence length="378" mass="40406">MSNQDITPPQVITCRAVVCWGPDQPLKLEEITVDPPKASEVRVKLLYASVCHSDLLGSRGKPVQVFPRILGHEGVGEVESLGSEVTGFKIGDVVVPVYIGECGSCSNCKKDKTNLCLVNPLSLNGLLRDGTSRMSAQGKPLFHFLSCSTWSEYTVIDASYLVRVDSAVEPRHASFLSCGFSTGYGAAWKEAHIEPGSTVAVLGLGAVGLGVIKGSSILGATTIIGVDLNEAKRGKGEAFGMTHFLNPNQSEKSITELIQEMTGGMGVDYCFECTGVTGLVSQAVDSTKPGGGMAVIIGAGDENELHINFMSLIMGRTIKGTIFGGIKPRSDLPVLFDKCERKEIQLDQLASHEISLEELPNVEEILKEADCVKISIKF</sequence>
<keyword evidence="2" id="KW-1185">Reference proteome</keyword>
<gene>
    <name evidence="1" type="ORF">MLD38_025145</name>
</gene>
<name>A0ACB9NXJ7_9MYRT</name>
<accession>A0ACB9NXJ7</accession>
<organism evidence="1 2">
    <name type="scientific">Melastoma candidum</name>
    <dbReference type="NCBI Taxonomy" id="119954"/>
    <lineage>
        <taxon>Eukaryota</taxon>
        <taxon>Viridiplantae</taxon>
        <taxon>Streptophyta</taxon>
        <taxon>Embryophyta</taxon>
        <taxon>Tracheophyta</taxon>
        <taxon>Spermatophyta</taxon>
        <taxon>Magnoliopsida</taxon>
        <taxon>eudicotyledons</taxon>
        <taxon>Gunneridae</taxon>
        <taxon>Pentapetalae</taxon>
        <taxon>rosids</taxon>
        <taxon>malvids</taxon>
        <taxon>Myrtales</taxon>
        <taxon>Melastomataceae</taxon>
        <taxon>Melastomatoideae</taxon>
        <taxon>Melastomateae</taxon>
        <taxon>Melastoma</taxon>
    </lineage>
</organism>
<reference evidence="2" key="1">
    <citation type="journal article" date="2023" name="Front. Plant Sci.">
        <title>Chromosomal-level genome assembly of Melastoma candidum provides insights into trichome evolution.</title>
        <authorList>
            <person name="Zhong Y."/>
            <person name="Wu W."/>
            <person name="Sun C."/>
            <person name="Zou P."/>
            <person name="Liu Y."/>
            <person name="Dai S."/>
            <person name="Zhou R."/>
        </authorList>
    </citation>
    <scope>NUCLEOTIDE SEQUENCE [LARGE SCALE GENOMIC DNA]</scope>
</reference>
<proteinExistence type="predicted"/>
<dbReference type="Proteomes" id="UP001057402">
    <property type="component" value="Chromosome 7"/>
</dbReference>